<protein>
    <recommendedName>
        <fullName evidence="4">Metallopeptidase</fullName>
    </recommendedName>
</protein>
<feature type="compositionally biased region" description="Polar residues" evidence="1">
    <location>
        <begin position="298"/>
        <end position="314"/>
    </location>
</feature>
<organism evidence="2 3">
    <name type="scientific">Hirsutella rhossiliensis</name>
    <dbReference type="NCBI Taxonomy" id="111463"/>
    <lineage>
        <taxon>Eukaryota</taxon>
        <taxon>Fungi</taxon>
        <taxon>Dikarya</taxon>
        <taxon>Ascomycota</taxon>
        <taxon>Pezizomycotina</taxon>
        <taxon>Sordariomycetes</taxon>
        <taxon>Hypocreomycetidae</taxon>
        <taxon>Hypocreales</taxon>
        <taxon>Ophiocordycipitaceae</taxon>
        <taxon>Hirsutella</taxon>
    </lineage>
</organism>
<feature type="region of interest" description="Disordered" evidence="1">
    <location>
        <begin position="222"/>
        <end position="527"/>
    </location>
</feature>
<reference evidence="2" key="1">
    <citation type="submission" date="2021-09" db="EMBL/GenBank/DDBJ databases">
        <title>A high-quality genome of the endoparasitic fungus Hirsutella rhossiliensis with a comparison of Hirsutella genomes reveals transposable elements contributing to genome size variation.</title>
        <authorList>
            <person name="Lin R."/>
            <person name="Jiao Y."/>
            <person name="Sun X."/>
            <person name="Ling J."/>
            <person name="Xie B."/>
            <person name="Cheng X."/>
        </authorList>
    </citation>
    <scope>NUCLEOTIDE SEQUENCE</scope>
    <source>
        <strain evidence="2">HR02</strain>
    </source>
</reference>
<feature type="region of interest" description="Disordered" evidence="1">
    <location>
        <begin position="177"/>
        <end position="197"/>
    </location>
</feature>
<keyword evidence="3" id="KW-1185">Reference proteome</keyword>
<dbReference type="InterPro" id="IPR024079">
    <property type="entry name" value="MetalloPept_cat_dom_sf"/>
</dbReference>
<evidence type="ECO:0000313" key="3">
    <source>
        <dbReference type="Proteomes" id="UP000824596"/>
    </source>
</evidence>
<evidence type="ECO:0008006" key="4">
    <source>
        <dbReference type="Google" id="ProtNLM"/>
    </source>
</evidence>
<dbReference type="RefSeq" id="XP_044723759.1">
    <property type="nucleotide sequence ID" value="XM_044860126.1"/>
</dbReference>
<comment type="caution">
    <text evidence="2">The sequence shown here is derived from an EMBL/GenBank/DDBJ whole genome shotgun (WGS) entry which is preliminary data.</text>
</comment>
<dbReference type="SUPFAM" id="SSF55486">
    <property type="entry name" value="Metalloproteases ('zincins'), catalytic domain"/>
    <property type="match status" value="1"/>
</dbReference>
<dbReference type="Proteomes" id="UP000824596">
    <property type="component" value="Unassembled WGS sequence"/>
</dbReference>
<sequence>MAGPIEVEDNVAHFGCGNADLTAEEHSVYSRQLGANRPQNDDGSEIPLPLSFAFCCTQESDCPFDAQEMGQKETEVMNEYWNTLGINWNLATSVKISNDSRCKLEILSGQQPDLESLKSAVRAPGSEQLTILSMPSNKGAGTKGQCIVPQGEPPLKKNEQSFVDGCVIAMDTLPGMENAGAGKRPTQNGGSGGGFGRFFRRQQEQRQRPSITTVHEAGHWLGLEHEPQPGGQGFRAGRRRAAQRGNVMEPWSRPGVNYEFNDRQKRQARQMALARIQKGNSTDGTEYNDGGGIGAKGSPNQSGSPGAPQGSPTQDRTRGGVNTPPGPIGDQGGPRQNGPSRGEWPADPLQPPFSGPEIFRGDGSPGEDGPRRGQKPAEPVQPPFGGPEIFSGDGSPGEDGPRRGQKPAEPIQPLFGGPEIFGGDGPRRGQKPAEPVQPPFGGPKIFGGDGSPSEDGPSRGQKPAEPADPAFDRPRNFEGDGGFSGIPQTVSEGIQEGQGDLGEGAGAPDLNTNKIISSGMKNLGMAS</sequence>
<gene>
    <name evidence="2" type="ORF">HRG_01655</name>
</gene>
<dbReference type="Gene3D" id="3.40.390.10">
    <property type="entry name" value="Collagenase (Catalytic Domain)"/>
    <property type="match status" value="1"/>
</dbReference>
<name>A0A9P8SML1_9HYPO</name>
<accession>A0A9P8SML1</accession>
<proteinExistence type="predicted"/>
<evidence type="ECO:0000313" key="2">
    <source>
        <dbReference type="EMBL" id="KAH0966246.1"/>
    </source>
</evidence>
<dbReference type="GO" id="GO:0008237">
    <property type="term" value="F:metallopeptidase activity"/>
    <property type="evidence" value="ECO:0007669"/>
    <property type="project" value="InterPro"/>
</dbReference>
<feature type="compositionally biased region" description="Polar residues" evidence="1">
    <location>
        <begin position="510"/>
        <end position="520"/>
    </location>
</feature>
<dbReference type="EMBL" id="JAIZPD010000002">
    <property type="protein sequence ID" value="KAH0966246.1"/>
    <property type="molecule type" value="Genomic_DNA"/>
</dbReference>
<dbReference type="AlphaFoldDB" id="A0A9P8SML1"/>
<dbReference type="GeneID" id="68350784"/>
<evidence type="ECO:0000256" key="1">
    <source>
        <dbReference type="SAM" id="MobiDB-lite"/>
    </source>
</evidence>
<feature type="compositionally biased region" description="Low complexity" evidence="1">
    <location>
        <begin position="451"/>
        <end position="460"/>
    </location>
</feature>